<sequence length="412" mass="46854">MAGLSLKCGDCGILLRSVEEAQEHAELTKHSDFSESTEAVLNLVCSTCGKPCRSKTESDLHTKRTGHTEFQDKTLEEAKPISLEVEKDRNMEDAQGESSSNCLPQEMVVPEVDQKLLEELEGMGFPKARAIRALHYSGNTSLEAAVNWVVEHENDADIDELPKVPVNTKTEAAQPSLTPEEMKIKAQELRERARKKKEEEEKRMEREREKERIRVGKELLEAKRIEEDNERKRLMALRKAEKEEERRAREKIRQKLEEDKAERRRKLGLPPEDPDAAKPSAPVVEEKKSSLPVRPATKAEQMRECLRSLKQNHKDDEAKVKTAFNTLLTYVKNVATNPNEEKFRKIRLTNATFQARVGALKGGIEFLELCGFEKIEGGEFLYLPRDKVNRAVLNEAGTELNNAINNPFFGVL</sequence>
<accession>A0ACC0HAI5</accession>
<gene>
    <name evidence="1" type="ORF">LOK49_LG06G02377</name>
</gene>
<evidence type="ECO:0000313" key="1">
    <source>
        <dbReference type="EMBL" id="KAI8010240.1"/>
    </source>
</evidence>
<name>A0ACC0HAI5_9ERIC</name>
<dbReference type="EMBL" id="CM045762">
    <property type="protein sequence ID" value="KAI8010240.1"/>
    <property type="molecule type" value="Genomic_DNA"/>
</dbReference>
<comment type="caution">
    <text evidence="1">The sequence shown here is derived from an EMBL/GenBank/DDBJ whole genome shotgun (WGS) entry which is preliminary data.</text>
</comment>
<evidence type="ECO:0000313" key="2">
    <source>
        <dbReference type="Proteomes" id="UP001060215"/>
    </source>
</evidence>
<proteinExistence type="predicted"/>
<dbReference type="Proteomes" id="UP001060215">
    <property type="component" value="Chromosome 5"/>
</dbReference>
<reference evidence="1 2" key="1">
    <citation type="journal article" date="2022" name="Plant J.">
        <title>Chromosome-level genome of Camellia lanceoleosa provides a valuable resource for understanding genome evolution and self-incompatibility.</title>
        <authorList>
            <person name="Gong W."/>
            <person name="Xiao S."/>
            <person name="Wang L."/>
            <person name="Liao Z."/>
            <person name="Chang Y."/>
            <person name="Mo W."/>
            <person name="Hu G."/>
            <person name="Li W."/>
            <person name="Zhao G."/>
            <person name="Zhu H."/>
            <person name="Hu X."/>
            <person name="Ji K."/>
            <person name="Xiang X."/>
            <person name="Song Q."/>
            <person name="Yuan D."/>
            <person name="Jin S."/>
            <person name="Zhang L."/>
        </authorList>
    </citation>
    <scope>NUCLEOTIDE SEQUENCE [LARGE SCALE GENOMIC DNA]</scope>
    <source>
        <strain evidence="1">SQ_2022a</strain>
    </source>
</reference>
<organism evidence="1 2">
    <name type="scientific">Camellia lanceoleosa</name>
    <dbReference type="NCBI Taxonomy" id="1840588"/>
    <lineage>
        <taxon>Eukaryota</taxon>
        <taxon>Viridiplantae</taxon>
        <taxon>Streptophyta</taxon>
        <taxon>Embryophyta</taxon>
        <taxon>Tracheophyta</taxon>
        <taxon>Spermatophyta</taxon>
        <taxon>Magnoliopsida</taxon>
        <taxon>eudicotyledons</taxon>
        <taxon>Gunneridae</taxon>
        <taxon>Pentapetalae</taxon>
        <taxon>asterids</taxon>
        <taxon>Ericales</taxon>
        <taxon>Theaceae</taxon>
        <taxon>Camellia</taxon>
    </lineage>
</organism>
<protein>
    <submittedName>
        <fullName evidence="1">UBX domain-containing protein 1-A</fullName>
    </submittedName>
</protein>
<keyword evidence="2" id="KW-1185">Reference proteome</keyword>